<organism evidence="1 2">
    <name type="scientific">Solanum verrucosum</name>
    <dbReference type="NCBI Taxonomy" id="315347"/>
    <lineage>
        <taxon>Eukaryota</taxon>
        <taxon>Viridiplantae</taxon>
        <taxon>Streptophyta</taxon>
        <taxon>Embryophyta</taxon>
        <taxon>Tracheophyta</taxon>
        <taxon>Spermatophyta</taxon>
        <taxon>Magnoliopsida</taxon>
        <taxon>eudicotyledons</taxon>
        <taxon>Gunneridae</taxon>
        <taxon>Pentapetalae</taxon>
        <taxon>asterids</taxon>
        <taxon>lamiids</taxon>
        <taxon>Solanales</taxon>
        <taxon>Solanaceae</taxon>
        <taxon>Solanoideae</taxon>
        <taxon>Solaneae</taxon>
        <taxon>Solanum</taxon>
    </lineage>
</organism>
<evidence type="ECO:0008006" key="3">
    <source>
        <dbReference type="Google" id="ProtNLM"/>
    </source>
</evidence>
<keyword evidence="2" id="KW-1185">Reference proteome</keyword>
<sequence length="146" mass="16251">MHSRGRGGLALAMKVWPQNPLATALTSRPSPRSVSFSTIASPLTRLAWQSKFPMGVHFTVYYDASRVGLGGVLMLKGKTNMVANALSRKKSSMRSLDAIIVEKRPSARDVKRLANSLVWFLISEETRCLISFIEARSSLVEMIRER</sequence>
<dbReference type="AlphaFoldDB" id="A0AAF0R6H8"/>
<proteinExistence type="predicted"/>
<evidence type="ECO:0000313" key="2">
    <source>
        <dbReference type="Proteomes" id="UP001234989"/>
    </source>
</evidence>
<accession>A0AAF0R6H8</accession>
<dbReference type="Proteomes" id="UP001234989">
    <property type="component" value="Chromosome 7"/>
</dbReference>
<gene>
    <name evidence="1" type="ORF">MTR67_030704</name>
</gene>
<dbReference type="EMBL" id="CP133618">
    <property type="protein sequence ID" value="WMV37319.1"/>
    <property type="molecule type" value="Genomic_DNA"/>
</dbReference>
<name>A0AAF0R6H8_SOLVR</name>
<protein>
    <recommendedName>
        <fullName evidence="3">Reverse transcriptase/retrotransposon-derived protein RNase H-like domain-containing protein</fullName>
    </recommendedName>
</protein>
<evidence type="ECO:0000313" key="1">
    <source>
        <dbReference type="EMBL" id="WMV37319.1"/>
    </source>
</evidence>
<reference evidence="1" key="1">
    <citation type="submission" date="2023-08" db="EMBL/GenBank/DDBJ databases">
        <title>A de novo genome assembly of Solanum verrucosum Schlechtendal, a Mexican diploid species geographically isolated from the other diploid A-genome species in potato relatives.</title>
        <authorList>
            <person name="Hosaka K."/>
        </authorList>
    </citation>
    <scope>NUCLEOTIDE SEQUENCE</scope>
    <source>
        <tissue evidence="1">Young leaves</tissue>
    </source>
</reference>